<sequence length="212" mass="23703">MKFFLSIFLLALAGLAFFYVGMPIINGAGPDFSQKYFLAGYDVKRDSGQGQGIKDLLAKKKSLVAGLETTRELNEIKEKLQARINTISRDQQARLDRFLPDSIDNVQLVLDVNSIARQSGMRIKGIKIDSAKTEDKNAPTPVAGQNVSNEPQVSTLNMSFSVEGSYESFLGFLDNLSKSLRLIDVKTIRFQAPTDGKNFYKYDVSIQTYWLK</sequence>
<dbReference type="InterPro" id="IPR007445">
    <property type="entry name" value="PilO"/>
</dbReference>
<dbReference type="Proteomes" id="UP000176222">
    <property type="component" value="Unassembled WGS sequence"/>
</dbReference>
<reference evidence="1 2" key="1">
    <citation type="journal article" date="2016" name="Nat. Commun.">
        <title>Thousands of microbial genomes shed light on interconnected biogeochemical processes in an aquifer system.</title>
        <authorList>
            <person name="Anantharaman K."/>
            <person name="Brown C.T."/>
            <person name="Hug L.A."/>
            <person name="Sharon I."/>
            <person name="Castelle C.J."/>
            <person name="Probst A.J."/>
            <person name="Thomas B.C."/>
            <person name="Singh A."/>
            <person name="Wilkins M.J."/>
            <person name="Karaoz U."/>
            <person name="Brodie E.L."/>
            <person name="Williams K.H."/>
            <person name="Hubbard S.S."/>
            <person name="Banfield J.F."/>
        </authorList>
    </citation>
    <scope>NUCLEOTIDE SEQUENCE [LARGE SCALE GENOMIC DNA]</scope>
</reference>
<dbReference type="STRING" id="1802436.A2370_01490"/>
<evidence type="ECO:0000313" key="1">
    <source>
        <dbReference type="EMBL" id="OHA58369.1"/>
    </source>
</evidence>
<organism evidence="1 2">
    <name type="scientific">Candidatus Vogelbacteria bacterium RIFOXYB1_FULL_42_16</name>
    <dbReference type="NCBI Taxonomy" id="1802436"/>
    <lineage>
        <taxon>Bacteria</taxon>
        <taxon>Candidatus Vogeliibacteriota</taxon>
    </lineage>
</organism>
<proteinExistence type="predicted"/>
<gene>
    <name evidence="1" type="ORF">A2370_01490</name>
</gene>
<dbReference type="InterPro" id="IPR014717">
    <property type="entry name" value="Transl_elong_EF1B/ribsomal_bS6"/>
</dbReference>
<evidence type="ECO:0000313" key="2">
    <source>
        <dbReference type="Proteomes" id="UP000176222"/>
    </source>
</evidence>
<dbReference type="AlphaFoldDB" id="A0A1G2QE85"/>
<comment type="caution">
    <text evidence="1">The sequence shown here is derived from an EMBL/GenBank/DDBJ whole genome shotgun (WGS) entry which is preliminary data.</text>
</comment>
<dbReference type="EMBL" id="MHTH01000010">
    <property type="protein sequence ID" value="OHA58369.1"/>
    <property type="molecule type" value="Genomic_DNA"/>
</dbReference>
<protein>
    <recommendedName>
        <fullName evidence="3">Pilus assembly protein PilO</fullName>
    </recommendedName>
</protein>
<dbReference type="GO" id="GO:0043107">
    <property type="term" value="P:type IV pilus-dependent motility"/>
    <property type="evidence" value="ECO:0007669"/>
    <property type="project" value="InterPro"/>
</dbReference>
<accession>A0A1G2QE85</accession>
<dbReference type="Gene3D" id="3.30.70.60">
    <property type="match status" value="1"/>
</dbReference>
<name>A0A1G2QE85_9BACT</name>
<evidence type="ECO:0008006" key="3">
    <source>
        <dbReference type="Google" id="ProtNLM"/>
    </source>
</evidence>
<dbReference type="Pfam" id="PF04350">
    <property type="entry name" value="PilO"/>
    <property type="match status" value="1"/>
</dbReference>
<dbReference type="GO" id="GO:0043683">
    <property type="term" value="P:type IV pilus assembly"/>
    <property type="evidence" value="ECO:0007669"/>
    <property type="project" value="InterPro"/>
</dbReference>